<dbReference type="Proteomes" id="UP000486903">
    <property type="component" value="Unassembled WGS sequence"/>
</dbReference>
<dbReference type="InterPro" id="IPR034505">
    <property type="entry name" value="Coproporphyrinogen-III_oxidase"/>
</dbReference>
<dbReference type="InterPro" id="IPR023404">
    <property type="entry name" value="rSAM_horseshoe"/>
</dbReference>
<keyword evidence="3" id="KW-0004">4Fe-4S</keyword>
<keyword evidence="3" id="KW-0479">Metal-binding</keyword>
<keyword evidence="3" id="KW-0949">S-adenosyl-L-methionine</keyword>
<dbReference type="SFLD" id="SFLDG01082">
    <property type="entry name" value="B12-binding_domain_containing"/>
    <property type="match status" value="1"/>
</dbReference>
<dbReference type="SFLD" id="SFLDG01065">
    <property type="entry name" value="anaerobic_coproporphyrinogen-I"/>
    <property type="match status" value="1"/>
</dbReference>
<dbReference type="InterPro" id="IPR010723">
    <property type="entry name" value="HemN_C"/>
</dbReference>
<dbReference type="SMART" id="SM00729">
    <property type="entry name" value="Elp3"/>
    <property type="match status" value="1"/>
</dbReference>
<keyword evidence="3" id="KW-0143">Chaperone</keyword>
<keyword evidence="3" id="KW-0408">Iron</keyword>
<keyword evidence="3" id="KW-0349">Heme</keyword>
<dbReference type="SFLD" id="SFLDF00562">
    <property type="entry name" value="HemN-like__clustered_with_heat"/>
    <property type="match status" value="1"/>
</dbReference>
<dbReference type="InterPro" id="IPR004559">
    <property type="entry name" value="HemW-like"/>
</dbReference>
<keyword evidence="3" id="KW-0963">Cytoplasm</keyword>
<gene>
    <name evidence="4" type="ORF">FDG31_06295</name>
</gene>
<dbReference type="PROSITE" id="PS51918">
    <property type="entry name" value="RADICAL_SAM"/>
    <property type="match status" value="1"/>
</dbReference>
<dbReference type="InterPro" id="IPR006638">
    <property type="entry name" value="Elp3/MiaA/NifB-like_rSAM"/>
</dbReference>
<comment type="similarity">
    <text evidence="1">Belongs to the anaerobic coproporphyrinogen-III oxidase family. HemW subfamily.</text>
</comment>
<dbReference type="Pfam" id="PF04055">
    <property type="entry name" value="Radical_SAM"/>
    <property type="match status" value="1"/>
</dbReference>
<dbReference type="GO" id="GO:0005737">
    <property type="term" value="C:cytoplasm"/>
    <property type="evidence" value="ECO:0007669"/>
    <property type="project" value="UniProtKB-SubCell"/>
</dbReference>
<evidence type="ECO:0000313" key="5">
    <source>
        <dbReference type="Proteomes" id="UP000486903"/>
    </source>
</evidence>
<dbReference type="PANTHER" id="PTHR13932">
    <property type="entry name" value="COPROPORPHYRINIGEN III OXIDASE"/>
    <property type="match status" value="1"/>
</dbReference>
<accession>A0A6B4JM47</accession>
<proteinExistence type="inferred from homology"/>
<dbReference type="AlphaFoldDB" id="A0A6B4JM47"/>
<dbReference type="GO" id="GO:0046872">
    <property type="term" value="F:metal ion binding"/>
    <property type="evidence" value="ECO:0007669"/>
    <property type="project" value="UniProtKB-UniRule"/>
</dbReference>
<dbReference type="EMBL" id="SXFB01000003">
    <property type="protein sequence ID" value="NFV25782.1"/>
    <property type="molecule type" value="Genomic_DNA"/>
</dbReference>
<protein>
    <recommendedName>
        <fullName evidence="2 3">Heme chaperone HemW</fullName>
    </recommendedName>
</protein>
<dbReference type="InterPro" id="IPR058240">
    <property type="entry name" value="rSAM_sf"/>
</dbReference>
<organism evidence="4 5">
    <name type="scientific">Clostridium botulinum</name>
    <dbReference type="NCBI Taxonomy" id="1491"/>
    <lineage>
        <taxon>Bacteria</taxon>
        <taxon>Bacillati</taxon>
        <taxon>Bacillota</taxon>
        <taxon>Clostridia</taxon>
        <taxon>Eubacteriales</taxon>
        <taxon>Clostridiaceae</taxon>
        <taxon>Clostridium</taxon>
    </lineage>
</organism>
<dbReference type="Pfam" id="PF06969">
    <property type="entry name" value="HemN_C"/>
    <property type="match status" value="1"/>
</dbReference>
<dbReference type="RefSeq" id="WP_003370851.1">
    <property type="nucleotide sequence ID" value="NZ_JACBBA010000003.1"/>
</dbReference>
<evidence type="ECO:0000256" key="1">
    <source>
        <dbReference type="ARBA" id="ARBA00006100"/>
    </source>
</evidence>
<dbReference type="SFLD" id="SFLDF00288">
    <property type="entry name" value="HemN-like__clustered_with_nucl"/>
    <property type="match status" value="1"/>
</dbReference>
<dbReference type="InterPro" id="IPR007197">
    <property type="entry name" value="rSAM"/>
</dbReference>
<evidence type="ECO:0000256" key="3">
    <source>
        <dbReference type="RuleBase" id="RU364116"/>
    </source>
</evidence>
<sequence length="379" mass="44390">MKELFLKEISLYIHIPFCKQKCLYCDFPSYSGKEKFISGYMGALNKEIKDKASSYKIKSIFIGGGTPSYLDEIELEKLLKCINTLTLGENLEFTIECNPGSLSEDKLKIMKKYNVNRISMGLQSTKPSLLKEIGRIHTFEEFENNYLLARKVGFKNINIDLMFGLPNQSVEDWRKTLEKIIEFNPEHISAYSLIIEEGTCFYNLYNQDKLNLPSEEKERDMYLLTKKILKENGYSQYEISNFSKDKKECYHNIVYWQLNEYLGLGVSSSSYIEGKRIKNIDDIELYIKNINSNQSVENEIYENNINDDMEEFMFMGLRMIRGIEERDFKERFKKDIDEVYGDVIYKNIKQELLIRNGGRIYLTSRGIEVSNSVMSDFII</sequence>
<dbReference type="GO" id="GO:0051539">
    <property type="term" value="F:4 iron, 4 sulfur cluster binding"/>
    <property type="evidence" value="ECO:0007669"/>
    <property type="project" value="UniProtKB-UniRule"/>
</dbReference>
<evidence type="ECO:0000256" key="2">
    <source>
        <dbReference type="ARBA" id="ARBA00017228"/>
    </source>
</evidence>
<evidence type="ECO:0000313" key="4">
    <source>
        <dbReference type="EMBL" id="NFV25782.1"/>
    </source>
</evidence>
<dbReference type="NCBIfam" id="TIGR00539">
    <property type="entry name" value="hemN_rel"/>
    <property type="match status" value="1"/>
</dbReference>
<dbReference type="SUPFAM" id="SSF102114">
    <property type="entry name" value="Radical SAM enzymes"/>
    <property type="match status" value="1"/>
</dbReference>
<dbReference type="PANTHER" id="PTHR13932:SF5">
    <property type="entry name" value="RADICAL S-ADENOSYL METHIONINE DOMAIN-CONTAINING PROTEIN 1, MITOCHONDRIAL"/>
    <property type="match status" value="1"/>
</dbReference>
<reference evidence="4 5" key="1">
    <citation type="submission" date="2019-04" db="EMBL/GenBank/DDBJ databases">
        <title>Genome sequencing of Clostridium botulinum Groups I-IV and Clostridium butyricum.</title>
        <authorList>
            <person name="Brunt J."/>
            <person name="Van Vliet A.H.M."/>
            <person name="Stringer S.C."/>
            <person name="Carter A.T."/>
            <person name="Peck M.W."/>
        </authorList>
    </citation>
    <scope>NUCLEOTIDE SEQUENCE [LARGE SCALE GENOMIC DNA]</scope>
    <source>
        <strain evidence="4 5">BL81</strain>
    </source>
</reference>
<keyword evidence="3" id="KW-0411">Iron-sulfur</keyword>
<comment type="function">
    <text evidence="3">Probably acts as a heme chaperone, transferring heme to an unknown acceptor. Binds one molecule of heme per monomer, possibly covalently. Binds 1 [4Fe-4S] cluster. The cluster is coordinated with 3 cysteines and an exchangeable S-adenosyl-L-methionine.</text>
</comment>
<dbReference type="SFLD" id="SFLDS00029">
    <property type="entry name" value="Radical_SAM"/>
    <property type="match status" value="1"/>
</dbReference>
<dbReference type="Gene3D" id="3.80.30.20">
    <property type="entry name" value="tm_1862 like domain"/>
    <property type="match status" value="1"/>
</dbReference>
<comment type="subcellular location">
    <subcellularLocation>
        <location evidence="3">Cytoplasm</location>
    </subcellularLocation>
</comment>
<dbReference type="GO" id="GO:0004109">
    <property type="term" value="F:coproporphyrinogen oxidase activity"/>
    <property type="evidence" value="ECO:0007669"/>
    <property type="project" value="InterPro"/>
</dbReference>
<dbReference type="CDD" id="cd01335">
    <property type="entry name" value="Radical_SAM"/>
    <property type="match status" value="1"/>
</dbReference>
<dbReference type="GO" id="GO:0006779">
    <property type="term" value="P:porphyrin-containing compound biosynthetic process"/>
    <property type="evidence" value="ECO:0007669"/>
    <property type="project" value="InterPro"/>
</dbReference>
<comment type="caution">
    <text evidence="4">The sequence shown here is derived from an EMBL/GenBank/DDBJ whole genome shotgun (WGS) entry which is preliminary data.</text>
</comment>
<name>A0A6B4JM47_CLOBO</name>